<name>A0A1A6C4X6_9GAMM</name>
<sequence length="496" mass="57559">MFEAAELGRKVDKAAFAAAMPELRLGLLEAQRRAREAGVPVVILIAGVSGAGKGQVVNRLLEWLDSRGVQVQAYWDETDEELQRPRWWRYWRTLPPAGSVGVLFGAWYTPVLLDQIAGRADAQALAAEITRIVDTERTLVRAGVLVLKFWCHLPEKEQAKRIKERRKDPESHWRMAPETVRYANHYKDFVRVGTQVLRETDTGDAPWYLIEATDRRYRDLTIGRTLLKALQARLDAPPAPEHLQTSHAPVLPDAPSARVTVLDHVDLDSRLERDDYRQEMDHWQAEVNRLTWKAFRARRPCVALFEGWDAAGKGGAIRRLIQSMDARLYTVVPIAAPTDEERAHHYLWRFWRHIPRDGYCALFDRSWYGRVLVERVEGFAAPVEWARAYHEINDFEAQLAEHGVVITKFWLHIDKEEQLQRFKAREQTPYKQHKITPDDWRNRDRWDDYKAAVNEMVVRTSTEYAPWEIVPANDKHLARVTVLKTFARRLKDALDD</sequence>
<feature type="domain" description="Polyphosphate kinase-2-related" evidence="1">
    <location>
        <begin position="271"/>
        <end position="493"/>
    </location>
</feature>
<dbReference type="RefSeq" id="WP_038093716.1">
    <property type="nucleotide sequence ID" value="NZ_JQSG02000003.1"/>
</dbReference>
<reference evidence="2 3" key="1">
    <citation type="journal article" date="2014" name="Genome Announc.">
        <title>Draft Genome Sequence of the Iron-Oxidizing, Acidophilic, and Halotolerant 'Thiobacillus prosperus' Type Strain DSM 5130.</title>
        <authorList>
            <person name="Ossandon F.J."/>
            <person name="Cardenas J.P."/>
            <person name="Corbett M."/>
            <person name="Quatrini R."/>
            <person name="Holmes D.S."/>
            <person name="Watkin E."/>
        </authorList>
    </citation>
    <scope>NUCLEOTIDE SEQUENCE [LARGE SCALE GENOMIC DNA]</scope>
    <source>
        <strain evidence="2 3">DSM 5130</strain>
    </source>
</reference>
<gene>
    <name evidence="2" type="ORF">Thpro_021932</name>
</gene>
<organism evidence="2 3">
    <name type="scientific">Acidihalobacter prosperus</name>
    <dbReference type="NCBI Taxonomy" id="160660"/>
    <lineage>
        <taxon>Bacteria</taxon>
        <taxon>Pseudomonadati</taxon>
        <taxon>Pseudomonadota</taxon>
        <taxon>Gammaproteobacteria</taxon>
        <taxon>Chromatiales</taxon>
        <taxon>Ectothiorhodospiraceae</taxon>
        <taxon>Acidihalobacter</taxon>
    </lineage>
</organism>
<dbReference type="PANTHER" id="PTHR34383">
    <property type="entry name" value="POLYPHOSPHATE:AMP PHOSPHOTRANSFERASE-RELATED"/>
    <property type="match status" value="1"/>
</dbReference>
<dbReference type="GO" id="GO:0006797">
    <property type="term" value="P:polyphosphate metabolic process"/>
    <property type="evidence" value="ECO:0007669"/>
    <property type="project" value="InterPro"/>
</dbReference>
<dbReference type="Pfam" id="PF03976">
    <property type="entry name" value="PPK2"/>
    <property type="match status" value="2"/>
</dbReference>
<keyword evidence="3" id="KW-1185">Reference proteome</keyword>
<dbReference type="PANTHER" id="PTHR34383:SF3">
    <property type="entry name" value="POLYPHOSPHATE:AMP PHOSPHOTRANSFERASE"/>
    <property type="match status" value="1"/>
</dbReference>
<dbReference type="Proteomes" id="UP000029273">
    <property type="component" value="Unassembled WGS sequence"/>
</dbReference>
<evidence type="ECO:0000259" key="1">
    <source>
        <dbReference type="Pfam" id="PF03976"/>
    </source>
</evidence>
<dbReference type="GO" id="GO:0043751">
    <property type="term" value="F:polyphosphate:AMP phosphotransferase activity"/>
    <property type="evidence" value="ECO:0007669"/>
    <property type="project" value="InterPro"/>
</dbReference>
<comment type="caution">
    <text evidence="2">The sequence shown here is derived from an EMBL/GenBank/DDBJ whole genome shotgun (WGS) entry which is preliminary data.</text>
</comment>
<dbReference type="AlphaFoldDB" id="A0A1A6C4X6"/>
<dbReference type="EMBL" id="JQSG02000003">
    <property type="protein sequence ID" value="OBS09604.1"/>
    <property type="molecule type" value="Genomic_DNA"/>
</dbReference>
<evidence type="ECO:0000313" key="3">
    <source>
        <dbReference type="Proteomes" id="UP000029273"/>
    </source>
</evidence>
<accession>A0A1A6C4X6</accession>
<dbReference type="InterPro" id="IPR027417">
    <property type="entry name" value="P-loop_NTPase"/>
</dbReference>
<feature type="domain" description="Polyphosphate kinase-2-related" evidence="1">
    <location>
        <begin position="12"/>
        <end position="233"/>
    </location>
</feature>
<evidence type="ECO:0000313" key="2">
    <source>
        <dbReference type="EMBL" id="OBS09604.1"/>
    </source>
</evidence>
<proteinExistence type="predicted"/>
<protein>
    <submittedName>
        <fullName evidence="2">Polyphosphate:AMP phosphotransferase</fullName>
    </submittedName>
</protein>
<dbReference type="NCBIfam" id="TIGR03708">
    <property type="entry name" value="poly_P_AMP_trns"/>
    <property type="match status" value="1"/>
</dbReference>
<dbReference type="Gene3D" id="3.40.50.300">
    <property type="entry name" value="P-loop containing nucleotide triphosphate hydrolases"/>
    <property type="match status" value="2"/>
</dbReference>
<dbReference type="STRING" id="160660.BJI67_03115"/>
<dbReference type="OrthoDB" id="9775224at2"/>
<dbReference type="SUPFAM" id="SSF52540">
    <property type="entry name" value="P-loop containing nucleoside triphosphate hydrolases"/>
    <property type="match status" value="2"/>
</dbReference>
<dbReference type="InterPro" id="IPR022489">
    <property type="entry name" value="PolyP_AMP_Tfrase"/>
</dbReference>
<dbReference type="InterPro" id="IPR022488">
    <property type="entry name" value="PPK2-related"/>
</dbReference>